<gene>
    <name evidence="3" type="ORF">WN944_026323</name>
</gene>
<dbReference type="AlphaFoldDB" id="A0AAP0LRF7"/>
<accession>A0AAP0LRF7</accession>
<keyword evidence="2" id="KW-1133">Transmembrane helix</keyword>
<evidence type="ECO:0000256" key="2">
    <source>
        <dbReference type="SAM" id="Phobius"/>
    </source>
</evidence>
<protein>
    <submittedName>
        <fullName evidence="3">Uncharacterized protein</fullName>
    </submittedName>
</protein>
<organism evidence="3 4">
    <name type="scientific">Citrus x changshan-huyou</name>
    <dbReference type="NCBI Taxonomy" id="2935761"/>
    <lineage>
        <taxon>Eukaryota</taxon>
        <taxon>Viridiplantae</taxon>
        <taxon>Streptophyta</taxon>
        <taxon>Embryophyta</taxon>
        <taxon>Tracheophyta</taxon>
        <taxon>Spermatophyta</taxon>
        <taxon>Magnoliopsida</taxon>
        <taxon>eudicotyledons</taxon>
        <taxon>Gunneridae</taxon>
        <taxon>Pentapetalae</taxon>
        <taxon>rosids</taxon>
        <taxon>malvids</taxon>
        <taxon>Sapindales</taxon>
        <taxon>Rutaceae</taxon>
        <taxon>Aurantioideae</taxon>
        <taxon>Citrus</taxon>
    </lineage>
</organism>
<dbReference type="EMBL" id="JBCGBO010000024">
    <property type="protein sequence ID" value="KAK9183174.1"/>
    <property type="molecule type" value="Genomic_DNA"/>
</dbReference>
<feature type="compositionally biased region" description="Basic residues" evidence="1">
    <location>
        <begin position="1"/>
        <end position="13"/>
    </location>
</feature>
<sequence>MVSRHRFDRRRLTGKPPSAAPRQPLAALLPAAARAACTACYALQRAPLTMLAAPRSRSVTTTPVRSRSVTTTVVRSRTVTNDLSVEELRNLVDNMLASSLMNEGDAEGNTPVHFLADVRRKEVFDDLFGREEIQKLFKDVGRGQYSDGVVFIREPHVLQVPVYPQDDFKDTRASHLAVAALIVTVAFAAFFTITGG</sequence>
<evidence type="ECO:0000256" key="1">
    <source>
        <dbReference type="SAM" id="MobiDB-lite"/>
    </source>
</evidence>
<feature type="transmembrane region" description="Helical" evidence="2">
    <location>
        <begin position="173"/>
        <end position="193"/>
    </location>
</feature>
<evidence type="ECO:0000313" key="3">
    <source>
        <dbReference type="EMBL" id="KAK9183174.1"/>
    </source>
</evidence>
<keyword evidence="2" id="KW-0812">Transmembrane</keyword>
<name>A0AAP0LRF7_9ROSI</name>
<keyword evidence="4" id="KW-1185">Reference proteome</keyword>
<comment type="caution">
    <text evidence="3">The sequence shown here is derived from an EMBL/GenBank/DDBJ whole genome shotgun (WGS) entry which is preliminary data.</text>
</comment>
<dbReference type="Proteomes" id="UP001428341">
    <property type="component" value="Unassembled WGS sequence"/>
</dbReference>
<reference evidence="3 4" key="1">
    <citation type="submission" date="2024-05" db="EMBL/GenBank/DDBJ databases">
        <title>Haplotype-resolved chromosome-level genome assembly of Huyou (Citrus changshanensis).</title>
        <authorList>
            <person name="Miao C."/>
            <person name="Chen W."/>
            <person name="Wu Y."/>
            <person name="Wang L."/>
            <person name="Zhao S."/>
            <person name="Grierson D."/>
            <person name="Xu C."/>
            <person name="Chen K."/>
        </authorList>
    </citation>
    <scope>NUCLEOTIDE SEQUENCE [LARGE SCALE GENOMIC DNA]</scope>
    <source>
        <strain evidence="3">01-14</strain>
        <tissue evidence="3">Leaf</tissue>
    </source>
</reference>
<feature type="region of interest" description="Disordered" evidence="1">
    <location>
        <begin position="1"/>
        <end position="22"/>
    </location>
</feature>
<keyword evidence="2" id="KW-0472">Membrane</keyword>
<evidence type="ECO:0000313" key="4">
    <source>
        <dbReference type="Proteomes" id="UP001428341"/>
    </source>
</evidence>
<proteinExistence type="predicted"/>